<sequence length="664" mass="71663">MAHRYADTDDVVPPPAKRTRFDTIEDATTPDDLDFDFYGTSAAPSLPQTPQDMAPIKLDSTEESKPFGGIPGLGLLGFSQQSAQASQQAYLSEGDGTGETKEPNETMPHGLPSLGLTGIVSEARSTANTEAETTNGERSDDAAIKQEAASHLAYARAAFGESQQQHFDQPSVPAASPKHANEEKDDDTAQEVANRETVTEAEVAVQASGSLPSSVSAIPKREPSNDSVATSEAQQTGDTAAAANESPGLLHDRAPVPDLATSAVEAPTSAESHEVDQEFLRAGEANKSDANAEWQLDSSDDTSDSSSDSSSESSSDDEDDDEDEAQLLTAEEQARILMAEDYDEDGGGHGQEIPRTKNEVVQLKFEKPDVVVTPDMKIVELGHVEQISHDAQASIILVKAKTTGEYRVLDSGSVLCLEDRSVIGAVADVIAQVHQPRYFVNFNSPAEIEAAGITNGTTVFYVEEHSTYVFTQALRGIKGSDASNMHDEEPAAHEIEFSDDEAEAEYKRQLKNNREERRAMRDERKGGSAMPAHLKRPPTQSVPQSGARTTHASTQQLRNGLLSYDDEDDDEMYTPLARPDNLQALMPPGAPEVAVIVAEVIEAKVIEEEVTEEEAIEDEGITAEVVVSGMGTASSSEALQNKNLRIHAVRRMCNARRNRRPHRT</sequence>
<keyword evidence="2" id="KW-1185">Reference proteome</keyword>
<evidence type="ECO:0000313" key="2">
    <source>
        <dbReference type="Proteomes" id="UP001172680"/>
    </source>
</evidence>
<evidence type="ECO:0000313" key="1">
    <source>
        <dbReference type="EMBL" id="KAJ9648868.1"/>
    </source>
</evidence>
<reference evidence="1" key="1">
    <citation type="submission" date="2022-10" db="EMBL/GenBank/DDBJ databases">
        <title>Culturing micro-colonial fungi from biological soil crusts in the Mojave desert and describing Neophaeococcomyces mojavensis, and introducing the new genera and species Taxawa tesnikishii.</title>
        <authorList>
            <person name="Kurbessoian T."/>
            <person name="Stajich J.E."/>
        </authorList>
    </citation>
    <scope>NUCLEOTIDE SEQUENCE</scope>
    <source>
        <strain evidence="1">JES_115</strain>
    </source>
</reference>
<organism evidence="1 2">
    <name type="scientific">Coniosporium tulheliwenetii</name>
    <dbReference type="NCBI Taxonomy" id="3383036"/>
    <lineage>
        <taxon>Eukaryota</taxon>
        <taxon>Fungi</taxon>
        <taxon>Dikarya</taxon>
        <taxon>Ascomycota</taxon>
        <taxon>Pezizomycotina</taxon>
        <taxon>Dothideomycetes</taxon>
        <taxon>Dothideomycetes incertae sedis</taxon>
        <taxon>Coniosporium</taxon>
    </lineage>
</organism>
<name>A0ACC2ZN34_9PEZI</name>
<protein>
    <submittedName>
        <fullName evidence="1">Uncharacterized protein</fullName>
    </submittedName>
</protein>
<comment type="caution">
    <text evidence="1">The sequence shown here is derived from an EMBL/GenBank/DDBJ whole genome shotgun (WGS) entry which is preliminary data.</text>
</comment>
<dbReference type="EMBL" id="JAPDRP010000002">
    <property type="protein sequence ID" value="KAJ9648868.1"/>
    <property type="molecule type" value="Genomic_DNA"/>
</dbReference>
<gene>
    <name evidence="1" type="ORF">H2199_000781</name>
</gene>
<proteinExistence type="predicted"/>
<dbReference type="Proteomes" id="UP001172680">
    <property type="component" value="Unassembled WGS sequence"/>
</dbReference>
<accession>A0ACC2ZN34</accession>